<dbReference type="EMBL" id="CP014476">
    <property type="protein sequence ID" value="AMK75936.1"/>
    <property type="molecule type" value="Genomic_DNA"/>
</dbReference>
<reference evidence="2 3" key="1">
    <citation type="journal article" date="2015" name="Environ. Microbiol.">
        <title>Methane oxidation coupled to nitrate reduction under hypoxia by the Gammaproteobacterium Methylomonas denitrificans, sp. nov. type strain FJG1.</title>
        <authorList>
            <person name="Kits K.D."/>
            <person name="Klotz M.G."/>
            <person name="Stein L.Y."/>
        </authorList>
    </citation>
    <scope>NUCLEOTIDE SEQUENCE [LARGE SCALE GENOMIC DNA]</scope>
    <source>
        <strain evidence="2 3">FJG1</strain>
    </source>
</reference>
<keyword evidence="3" id="KW-1185">Reference proteome</keyword>
<dbReference type="InterPro" id="IPR053136">
    <property type="entry name" value="UTP_pyrophosphatase-like"/>
</dbReference>
<dbReference type="InterPro" id="IPR002725">
    <property type="entry name" value="YgjP-like_metallopeptidase"/>
</dbReference>
<protein>
    <recommendedName>
        <fullName evidence="1">YgjP-like metallopeptidase domain-containing protein</fullName>
    </recommendedName>
</protein>
<dbReference type="STRING" id="1538553.JT25_005435"/>
<evidence type="ECO:0000313" key="2">
    <source>
        <dbReference type="EMBL" id="AMK75936.1"/>
    </source>
</evidence>
<sequence length="242" mass="28088">MVLPKQSVLFGQTEIAYSVNVSDRQTLAIHVYPDGQVAVDAPLNASHEAIAEKVKKRASWIFKQQIQFAAYPPVLPQRQYLSGETHRYLGKQYRLLVIQGDIDKVKLMNGRLVVETTAPDSRERIKKLLQDWYRLRAKAIFNERYTCCVGLVAKLDINHQQGFQLRLMSNRWGSCTHQGIIILNPELIAAPKDCIDYVITHELCHLKERNHSQAFYRLLASVMKDWELRRKRLNEMVEVRFV</sequence>
<dbReference type="KEGG" id="mdn:JT25_005435"/>
<organism evidence="2 3">
    <name type="scientific">Methylomonas denitrificans</name>
    <dbReference type="NCBI Taxonomy" id="1538553"/>
    <lineage>
        <taxon>Bacteria</taxon>
        <taxon>Pseudomonadati</taxon>
        <taxon>Pseudomonadota</taxon>
        <taxon>Gammaproteobacteria</taxon>
        <taxon>Methylococcales</taxon>
        <taxon>Methylococcaceae</taxon>
        <taxon>Methylomonas</taxon>
    </lineage>
</organism>
<dbReference type="PANTHER" id="PTHR30399">
    <property type="entry name" value="UNCHARACTERIZED PROTEIN YGJP"/>
    <property type="match status" value="1"/>
</dbReference>
<dbReference type="CDD" id="cd07344">
    <property type="entry name" value="M48_yhfN_like"/>
    <property type="match status" value="1"/>
</dbReference>
<proteinExistence type="predicted"/>
<gene>
    <name evidence="2" type="ORF">JT25_005435</name>
</gene>
<dbReference type="PANTHER" id="PTHR30399:SF1">
    <property type="entry name" value="UTP PYROPHOSPHATASE"/>
    <property type="match status" value="1"/>
</dbReference>
<dbReference type="Pfam" id="PF01863">
    <property type="entry name" value="YgjP-like"/>
    <property type="match status" value="1"/>
</dbReference>
<accession>A0A126T1H4</accession>
<evidence type="ECO:0000313" key="3">
    <source>
        <dbReference type="Proteomes" id="UP000030512"/>
    </source>
</evidence>
<dbReference type="AlphaFoldDB" id="A0A126T1H4"/>
<dbReference type="Proteomes" id="UP000030512">
    <property type="component" value="Chromosome"/>
</dbReference>
<feature type="domain" description="YgjP-like metallopeptidase" evidence="1">
    <location>
        <begin position="26"/>
        <end position="235"/>
    </location>
</feature>
<evidence type="ECO:0000259" key="1">
    <source>
        <dbReference type="Pfam" id="PF01863"/>
    </source>
</evidence>
<dbReference type="Gene3D" id="3.30.2010.10">
    <property type="entry name" value="Metalloproteases ('zincins'), catalytic domain"/>
    <property type="match status" value="1"/>
</dbReference>
<name>A0A126T1H4_9GAMM</name>